<dbReference type="PANTHER" id="PTHR43792:SF1">
    <property type="entry name" value="N-ACETYLTRANSFERASE DOMAIN-CONTAINING PROTEIN"/>
    <property type="match status" value="1"/>
</dbReference>
<dbReference type="RefSeq" id="WP_218445526.1">
    <property type="nucleotide sequence ID" value="NZ_JAGSPA010000002.1"/>
</dbReference>
<dbReference type="InterPro" id="IPR000182">
    <property type="entry name" value="GNAT_dom"/>
</dbReference>
<keyword evidence="3" id="KW-1185">Reference proteome</keyword>
<evidence type="ECO:0000313" key="2">
    <source>
        <dbReference type="EMBL" id="MBV7256785.1"/>
    </source>
</evidence>
<gene>
    <name evidence="2" type="ORF">KCG44_08295</name>
</gene>
<dbReference type="PROSITE" id="PS51186">
    <property type="entry name" value="GNAT"/>
    <property type="match status" value="1"/>
</dbReference>
<evidence type="ECO:0000259" key="1">
    <source>
        <dbReference type="PROSITE" id="PS51186"/>
    </source>
</evidence>
<name>A0ABS6SET5_9SPHN</name>
<dbReference type="Pfam" id="PF13302">
    <property type="entry name" value="Acetyltransf_3"/>
    <property type="match status" value="1"/>
</dbReference>
<dbReference type="EMBL" id="JAGSPA010000002">
    <property type="protein sequence ID" value="MBV7256785.1"/>
    <property type="molecule type" value="Genomic_DNA"/>
</dbReference>
<dbReference type="Proteomes" id="UP000722336">
    <property type="component" value="Unassembled WGS sequence"/>
</dbReference>
<comment type="caution">
    <text evidence="2">The sequence shown here is derived from an EMBL/GenBank/DDBJ whole genome shotgun (WGS) entry which is preliminary data.</text>
</comment>
<dbReference type="PANTHER" id="PTHR43792">
    <property type="entry name" value="GNAT FAMILY, PUTATIVE (AFU_ORTHOLOGUE AFUA_3G00765)-RELATED-RELATED"/>
    <property type="match status" value="1"/>
</dbReference>
<evidence type="ECO:0000313" key="3">
    <source>
        <dbReference type="Proteomes" id="UP000722336"/>
    </source>
</evidence>
<accession>A0ABS6SET5</accession>
<sequence>MSREVVIETERLIIRDWRDDDRAAFAALNGDPEVMATLGPPMSRETSDALVDDLIARKARDGFTYGPVERREDGAFLGFVGLSRAHVGLDFDGMGEIGWRLNRASWGHGYATEAAKSVLAWAWRTLPGDQVMSMTARINKRSEAVMKRIGMRHCPERDFDHPRVARGSPLRPHIFYLIDRP</sequence>
<organism evidence="2 3">
    <name type="scientific">Pacificimonas pallii</name>
    <dbReference type="NCBI Taxonomy" id="2827236"/>
    <lineage>
        <taxon>Bacteria</taxon>
        <taxon>Pseudomonadati</taxon>
        <taxon>Pseudomonadota</taxon>
        <taxon>Alphaproteobacteria</taxon>
        <taxon>Sphingomonadales</taxon>
        <taxon>Sphingosinicellaceae</taxon>
        <taxon>Pacificimonas</taxon>
    </lineage>
</organism>
<proteinExistence type="predicted"/>
<reference evidence="2 3" key="1">
    <citation type="submission" date="2021-04" db="EMBL/GenBank/DDBJ databases">
        <authorList>
            <person name="Pira H."/>
            <person name="Risdian C."/>
            <person name="Wink J."/>
        </authorList>
    </citation>
    <scope>NUCLEOTIDE SEQUENCE [LARGE SCALE GENOMIC DNA]</scope>
    <source>
        <strain evidence="2 3">WHA3</strain>
    </source>
</reference>
<feature type="domain" description="N-acetyltransferase" evidence="1">
    <location>
        <begin position="12"/>
        <end position="181"/>
    </location>
</feature>
<dbReference type="InterPro" id="IPR051531">
    <property type="entry name" value="N-acetyltransferase"/>
</dbReference>
<protein>
    <submittedName>
        <fullName evidence="2">GNAT family N-acetyltransferase</fullName>
    </submittedName>
</protein>